<dbReference type="InterPro" id="IPR025388">
    <property type="entry name" value="Alginate_export_dom"/>
</dbReference>
<protein>
    <submittedName>
        <fullName evidence="3">Alginate export</fullName>
    </submittedName>
</protein>
<sequence>MQPIPPVMKKILSFLFLGIALYSNAHAQTVSLDADIRPRFEYRHGFGNLLPAGSKPAAFVTQRSRLNFAYQDPKLKVYFSVQDVSTWGDTQQLAISDGNNSFSLFQAWLGYSFTENWSMKLGRQTLSYDDQRILGEVDWAMQGRFHDAAMFSYFKNGFKTDFALAFNQENQRTDGSAYTINGLYSYKVMQMLHAKKSWEKGAISLLFLNNGFQKFTDEPSPRPDGVYYRQTTGTFFTFPVSALTFTGSAYIQTGKSTPTSDLSAYQYMLEAKYQPRKVAFVLGYEVLSGSDQSAESKSNSFFPLYGTNHKFNGYMDLFYVGNHANQVGLNDLYANTLIPTGQNSSLAAHLHFFSANAELIDNQSGYLGSELDLVFTKTIAKNVKMNLGYSQFFESESMTDIKGGVEPAQTQNWGWIQLIVNPNLFKHTWKE</sequence>
<proteinExistence type="predicted"/>
<reference evidence="4" key="1">
    <citation type="submission" date="2016-10" db="EMBL/GenBank/DDBJ databases">
        <authorList>
            <person name="Varghese N."/>
            <person name="Submissions S."/>
        </authorList>
    </citation>
    <scope>NUCLEOTIDE SEQUENCE [LARGE SCALE GENOMIC DNA]</scope>
    <source>
        <strain evidence="4">DSM 17298</strain>
    </source>
</reference>
<organism evidence="3 4">
    <name type="scientific">Algoriphagus boritolerans DSM 17298 = JCM 18970</name>
    <dbReference type="NCBI Taxonomy" id="1120964"/>
    <lineage>
        <taxon>Bacteria</taxon>
        <taxon>Pseudomonadati</taxon>
        <taxon>Bacteroidota</taxon>
        <taxon>Cytophagia</taxon>
        <taxon>Cytophagales</taxon>
        <taxon>Cyclobacteriaceae</taxon>
        <taxon>Algoriphagus</taxon>
    </lineage>
</organism>
<dbReference type="STRING" id="1120964.GCA_001313265_03742"/>
<name>A0A1H5WTJ4_9BACT</name>
<evidence type="ECO:0000313" key="3">
    <source>
        <dbReference type="EMBL" id="SEG02748.1"/>
    </source>
</evidence>
<keyword evidence="1" id="KW-0732">Signal</keyword>
<evidence type="ECO:0000259" key="2">
    <source>
        <dbReference type="Pfam" id="PF13372"/>
    </source>
</evidence>
<dbReference type="SUPFAM" id="SSF56935">
    <property type="entry name" value="Porins"/>
    <property type="match status" value="1"/>
</dbReference>
<gene>
    <name evidence="3" type="ORF">SAMN03080598_02220</name>
</gene>
<dbReference type="EMBL" id="FNVR01000011">
    <property type="protein sequence ID" value="SEG02748.1"/>
    <property type="molecule type" value="Genomic_DNA"/>
</dbReference>
<accession>A0A1H5WTJ4</accession>
<dbReference type="Pfam" id="PF13372">
    <property type="entry name" value="Alginate_exp"/>
    <property type="match status" value="1"/>
</dbReference>
<feature type="signal peptide" evidence="1">
    <location>
        <begin position="1"/>
        <end position="27"/>
    </location>
</feature>
<dbReference type="Proteomes" id="UP000236736">
    <property type="component" value="Unassembled WGS sequence"/>
</dbReference>
<feature type="chain" id="PRO_5009288667" evidence="1">
    <location>
        <begin position="28"/>
        <end position="431"/>
    </location>
</feature>
<dbReference type="AlphaFoldDB" id="A0A1H5WTJ4"/>
<evidence type="ECO:0000256" key="1">
    <source>
        <dbReference type="SAM" id="SignalP"/>
    </source>
</evidence>
<evidence type="ECO:0000313" key="4">
    <source>
        <dbReference type="Proteomes" id="UP000236736"/>
    </source>
</evidence>
<keyword evidence="4" id="KW-1185">Reference proteome</keyword>
<feature type="domain" description="Alginate export" evidence="2">
    <location>
        <begin position="30"/>
        <end position="393"/>
    </location>
</feature>